<keyword evidence="1" id="KW-0611">Plant defense</keyword>
<sequence>MGGCVSFSFSCDQVMNQFSQWLCVRRNYIHHLSENLASLQKDIEVLKAKRDDVRKRVKVLRASSKVQGMHDVLTIENKFDDLLGTCNVELQRLCLCGFCSKNVKQSYLYGKRVILMLREIEILCSQGEFDVLTEATPIAEVEVLPIQPTIVGQETMLERVWNHLMEDKAGIVGLYGMGGVGKTTLLMQINNKFSEIGGGFDVVIWVVVSRNATVHKIQRSIGKKLGLVGNEWDEDNENQRAH</sequence>
<dbReference type="Pfam" id="PF00931">
    <property type="entry name" value="NB-ARC"/>
    <property type="match status" value="1"/>
</dbReference>
<dbReference type="EMBL" id="JBANAX010000655">
    <property type="protein sequence ID" value="KAL1199056.1"/>
    <property type="molecule type" value="Genomic_DNA"/>
</dbReference>
<evidence type="ECO:0000313" key="5">
    <source>
        <dbReference type="Proteomes" id="UP001558713"/>
    </source>
</evidence>
<protein>
    <submittedName>
        <fullName evidence="4">Disease resistance protein RFL1</fullName>
    </submittedName>
</protein>
<dbReference type="InterPro" id="IPR002182">
    <property type="entry name" value="NB-ARC"/>
</dbReference>
<dbReference type="PANTHER" id="PTHR33463">
    <property type="entry name" value="NB-ARC DOMAIN-CONTAINING PROTEIN-RELATED"/>
    <property type="match status" value="1"/>
</dbReference>
<feature type="domain" description="NB-ARC" evidence="3">
    <location>
        <begin position="153"/>
        <end position="241"/>
    </location>
</feature>
<evidence type="ECO:0000256" key="1">
    <source>
        <dbReference type="ARBA" id="ARBA00022821"/>
    </source>
</evidence>
<gene>
    <name evidence="4" type="ORF">V5N11_028392</name>
</gene>
<organism evidence="4 5">
    <name type="scientific">Cardamine amara subsp. amara</name>
    <dbReference type="NCBI Taxonomy" id="228776"/>
    <lineage>
        <taxon>Eukaryota</taxon>
        <taxon>Viridiplantae</taxon>
        <taxon>Streptophyta</taxon>
        <taxon>Embryophyta</taxon>
        <taxon>Tracheophyta</taxon>
        <taxon>Spermatophyta</taxon>
        <taxon>Magnoliopsida</taxon>
        <taxon>eudicotyledons</taxon>
        <taxon>Gunneridae</taxon>
        <taxon>Pentapetalae</taxon>
        <taxon>rosids</taxon>
        <taxon>malvids</taxon>
        <taxon>Brassicales</taxon>
        <taxon>Brassicaceae</taxon>
        <taxon>Cardamineae</taxon>
        <taxon>Cardamine</taxon>
    </lineage>
</organism>
<keyword evidence="5" id="KW-1185">Reference proteome</keyword>
<dbReference type="AlphaFoldDB" id="A0ABD0ZYY8"/>
<accession>A0ABD0ZYY8</accession>
<evidence type="ECO:0000259" key="3">
    <source>
        <dbReference type="Pfam" id="PF00931"/>
    </source>
</evidence>
<dbReference type="InterPro" id="IPR027417">
    <property type="entry name" value="P-loop_NTPase"/>
</dbReference>
<dbReference type="GO" id="GO:0006952">
    <property type="term" value="P:defense response"/>
    <property type="evidence" value="ECO:0007669"/>
    <property type="project" value="UniProtKB-KW"/>
</dbReference>
<dbReference type="Proteomes" id="UP001558713">
    <property type="component" value="Unassembled WGS sequence"/>
</dbReference>
<feature type="coiled-coil region" evidence="2">
    <location>
        <begin position="29"/>
        <end position="63"/>
    </location>
</feature>
<proteinExistence type="predicted"/>
<dbReference type="SUPFAM" id="SSF52540">
    <property type="entry name" value="P-loop containing nucleoside triphosphate hydrolases"/>
    <property type="match status" value="1"/>
</dbReference>
<evidence type="ECO:0000256" key="2">
    <source>
        <dbReference type="SAM" id="Coils"/>
    </source>
</evidence>
<dbReference type="FunFam" id="3.40.50.300:FF:001091">
    <property type="entry name" value="Probable disease resistance protein At1g61300"/>
    <property type="match status" value="1"/>
</dbReference>
<dbReference type="PANTHER" id="PTHR33463:SF220">
    <property type="entry name" value="NB-ARC DOMAIN-CONTAINING PROTEIN"/>
    <property type="match status" value="1"/>
</dbReference>
<reference evidence="4 5" key="1">
    <citation type="submission" date="2024-04" db="EMBL/GenBank/DDBJ databases">
        <title>Genome assembly C_amara_ONT_v2.</title>
        <authorList>
            <person name="Yant L."/>
            <person name="Moore C."/>
            <person name="Slenker M."/>
        </authorList>
    </citation>
    <scope>NUCLEOTIDE SEQUENCE [LARGE SCALE GENOMIC DNA]</scope>
    <source>
        <tissue evidence="4">Leaf</tissue>
    </source>
</reference>
<evidence type="ECO:0000313" key="4">
    <source>
        <dbReference type="EMBL" id="KAL1199056.1"/>
    </source>
</evidence>
<keyword evidence="2" id="KW-0175">Coiled coil</keyword>
<comment type="caution">
    <text evidence="4">The sequence shown here is derived from an EMBL/GenBank/DDBJ whole genome shotgun (WGS) entry which is preliminary data.</text>
</comment>
<name>A0ABD0ZYY8_CARAN</name>
<dbReference type="InterPro" id="IPR050905">
    <property type="entry name" value="Plant_NBS-LRR"/>
</dbReference>
<dbReference type="Gene3D" id="3.40.50.300">
    <property type="entry name" value="P-loop containing nucleotide triphosphate hydrolases"/>
    <property type="match status" value="1"/>
</dbReference>